<dbReference type="InterPro" id="IPR012318">
    <property type="entry name" value="HTH_CRP"/>
</dbReference>
<evidence type="ECO:0000256" key="1">
    <source>
        <dbReference type="ARBA" id="ARBA00023015"/>
    </source>
</evidence>
<dbReference type="RefSeq" id="WP_229783987.1">
    <property type="nucleotide sequence ID" value="NZ_BMQN01000008.1"/>
</dbReference>
<dbReference type="SMART" id="SM00419">
    <property type="entry name" value="HTH_CRP"/>
    <property type="match status" value="1"/>
</dbReference>
<comment type="caution">
    <text evidence="5">The sequence shown here is derived from an EMBL/GenBank/DDBJ whole genome shotgun (WGS) entry which is preliminary data.</text>
</comment>
<dbReference type="InterPro" id="IPR036390">
    <property type="entry name" value="WH_DNA-bd_sf"/>
</dbReference>
<dbReference type="Gene3D" id="2.60.120.10">
    <property type="entry name" value="Jelly Rolls"/>
    <property type="match status" value="1"/>
</dbReference>
<dbReference type="SUPFAM" id="SSF51206">
    <property type="entry name" value="cAMP-binding domain-like"/>
    <property type="match status" value="1"/>
</dbReference>
<dbReference type="Pfam" id="PF13545">
    <property type="entry name" value="HTH_Crp_2"/>
    <property type="match status" value="1"/>
</dbReference>
<organism evidence="5 6">
    <name type="scientific">Deinococcus sedimenti</name>
    <dbReference type="NCBI Taxonomy" id="1867090"/>
    <lineage>
        <taxon>Bacteria</taxon>
        <taxon>Thermotogati</taxon>
        <taxon>Deinococcota</taxon>
        <taxon>Deinococci</taxon>
        <taxon>Deinococcales</taxon>
        <taxon>Deinococcaceae</taxon>
        <taxon>Deinococcus</taxon>
    </lineage>
</organism>
<protein>
    <recommendedName>
        <fullName evidence="4">Cyclic nucleotide-binding domain-containing protein</fullName>
    </recommendedName>
</protein>
<accession>A0ABQ2S8F5</accession>
<dbReference type="InterPro" id="IPR014710">
    <property type="entry name" value="RmlC-like_jellyroll"/>
</dbReference>
<dbReference type="InterPro" id="IPR036388">
    <property type="entry name" value="WH-like_DNA-bd_sf"/>
</dbReference>
<evidence type="ECO:0000313" key="6">
    <source>
        <dbReference type="Proteomes" id="UP000644548"/>
    </source>
</evidence>
<name>A0ABQ2S8F5_9DEIO</name>
<dbReference type="Proteomes" id="UP000644548">
    <property type="component" value="Unassembled WGS sequence"/>
</dbReference>
<sequence>MILPDALRVSPLLRHAAPGTLAQLAALAAPVDLRRGTFLWHCGDPVSTAFILLQGEVHLTRPQAGGRSLSVPVNAAGHLLGLRDVLGQAATFAEDAVGSAPRSQLLALPGASLRQWTLRDPRLADSALTLLAAQTRSAEARLDLLSTPVHARLIGYLLARGPHVLPTNSALAAQLGTVPELVSRHLGDLYRQGLITLRRREVVALEEAQLRRRLPG</sequence>
<keyword evidence="2" id="KW-0238">DNA-binding</keyword>
<dbReference type="InterPro" id="IPR011991">
    <property type="entry name" value="ArsR-like_HTH"/>
</dbReference>
<evidence type="ECO:0000259" key="4">
    <source>
        <dbReference type="PROSITE" id="PS50042"/>
    </source>
</evidence>
<dbReference type="InterPro" id="IPR000595">
    <property type="entry name" value="cNMP-bd_dom"/>
</dbReference>
<evidence type="ECO:0000256" key="3">
    <source>
        <dbReference type="ARBA" id="ARBA00023163"/>
    </source>
</evidence>
<dbReference type="PROSITE" id="PS50042">
    <property type="entry name" value="CNMP_BINDING_3"/>
    <property type="match status" value="1"/>
</dbReference>
<evidence type="ECO:0000256" key="2">
    <source>
        <dbReference type="ARBA" id="ARBA00023125"/>
    </source>
</evidence>
<keyword evidence="1" id="KW-0805">Transcription regulation</keyword>
<gene>
    <name evidence="5" type="ORF">GCM10008960_28600</name>
</gene>
<keyword evidence="6" id="KW-1185">Reference proteome</keyword>
<proteinExistence type="predicted"/>
<dbReference type="CDD" id="cd00090">
    <property type="entry name" value="HTH_ARSR"/>
    <property type="match status" value="1"/>
</dbReference>
<dbReference type="Gene3D" id="1.10.10.10">
    <property type="entry name" value="Winged helix-like DNA-binding domain superfamily/Winged helix DNA-binding domain"/>
    <property type="match status" value="1"/>
</dbReference>
<dbReference type="InterPro" id="IPR018490">
    <property type="entry name" value="cNMP-bd_dom_sf"/>
</dbReference>
<feature type="domain" description="Cyclic nucleotide-binding" evidence="4">
    <location>
        <begin position="12"/>
        <end position="103"/>
    </location>
</feature>
<reference evidence="6" key="1">
    <citation type="journal article" date="2019" name="Int. J. Syst. Evol. Microbiol.">
        <title>The Global Catalogue of Microorganisms (GCM) 10K type strain sequencing project: providing services to taxonomists for standard genome sequencing and annotation.</title>
        <authorList>
            <consortium name="The Broad Institute Genomics Platform"/>
            <consortium name="The Broad Institute Genome Sequencing Center for Infectious Disease"/>
            <person name="Wu L."/>
            <person name="Ma J."/>
        </authorList>
    </citation>
    <scope>NUCLEOTIDE SEQUENCE [LARGE SCALE GENOMIC DNA]</scope>
    <source>
        <strain evidence="6">JCM 31405</strain>
    </source>
</reference>
<dbReference type="SUPFAM" id="SSF46785">
    <property type="entry name" value="Winged helix' DNA-binding domain"/>
    <property type="match status" value="1"/>
</dbReference>
<evidence type="ECO:0000313" key="5">
    <source>
        <dbReference type="EMBL" id="GGS00221.1"/>
    </source>
</evidence>
<keyword evidence="3" id="KW-0804">Transcription</keyword>
<dbReference type="EMBL" id="BMQN01000008">
    <property type="protein sequence ID" value="GGS00221.1"/>
    <property type="molecule type" value="Genomic_DNA"/>
</dbReference>